<name>A0ABU6V425_9FABA</name>
<evidence type="ECO:0000313" key="1">
    <source>
        <dbReference type="EMBL" id="MED6166653.1"/>
    </source>
</evidence>
<sequence>GSLQRKSVEEALELIEIVANNQYMNSSEMNVKRGVLEVDTLYALLAQNNALSQQLSSITKQMGNMQISAVGNYATCGICGGPHEQST</sequence>
<comment type="caution">
    <text evidence="1">The sequence shown here is derived from an EMBL/GenBank/DDBJ whole genome shotgun (WGS) entry which is preliminary data.</text>
</comment>
<keyword evidence="2" id="KW-1185">Reference proteome</keyword>
<proteinExistence type="predicted"/>
<organism evidence="1 2">
    <name type="scientific">Stylosanthes scabra</name>
    <dbReference type="NCBI Taxonomy" id="79078"/>
    <lineage>
        <taxon>Eukaryota</taxon>
        <taxon>Viridiplantae</taxon>
        <taxon>Streptophyta</taxon>
        <taxon>Embryophyta</taxon>
        <taxon>Tracheophyta</taxon>
        <taxon>Spermatophyta</taxon>
        <taxon>Magnoliopsida</taxon>
        <taxon>eudicotyledons</taxon>
        <taxon>Gunneridae</taxon>
        <taxon>Pentapetalae</taxon>
        <taxon>rosids</taxon>
        <taxon>fabids</taxon>
        <taxon>Fabales</taxon>
        <taxon>Fabaceae</taxon>
        <taxon>Papilionoideae</taxon>
        <taxon>50 kb inversion clade</taxon>
        <taxon>dalbergioids sensu lato</taxon>
        <taxon>Dalbergieae</taxon>
        <taxon>Pterocarpus clade</taxon>
        <taxon>Stylosanthes</taxon>
    </lineage>
</organism>
<evidence type="ECO:0000313" key="2">
    <source>
        <dbReference type="Proteomes" id="UP001341840"/>
    </source>
</evidence>
<reference evidence="1 2" key="1">
    <citation type="journal article" date="2023" name="Plants (Basel)">
        <title>Bridging the Gap: Combining Genomics and Transcriptomics Approaches to Understand Stylosanthes scabra, an Orphan Legume from the Brazilian Caatinga.</title>
        <authorList>
            <person name="Ferreira-Neto J.R.C."/>
            <person name="da Silva M.D."/>
            <person name="Binneck E."/>
            <person name="de Melo N.F."/>
            <person name="da Silva R.H."/>
            <person name="de Melo A.L.T.M."/>
            <person name="Pandolfi V."/>
            <person name="Bustamante F.O."/>
            <person name="Brasileiro-Vidal A.C."/>
            <person name="Benko-Iseppon A.M."/>
        </authorList>
    </citation>
    <scope>NUCLEOTIDE SEQUENCE [LARGE SCALE GENOMIC DNA]</scope>
    <source>
        <tissue evidence="1">Leaves</tissue>
    </source>
</reference>
<dbReference type="Proteomes" id="UP001341840">
    <property type="component" value="Unassembled WGS sequence"/>
</dbReference>
<feature type="non-terminal residue" evidence="1">
    <location>
        <position position="1"/>
    </location>
</feature>
<protein>
    <submittedName>
        <fullName evidence="1">Uncharacterized protein</fullName>
    </submittedName>
</protein>
<dbReference type="EMBL" id="JASCZI010127872">
    <property type="protein sequence ID" value="MED6166653.1"/>
    <property type="molecule type" value="Genomic_DNA"/>
</dbReference>
<accession>A0ABU6V425</accession>
<gene>
    <name evidence="1" type="ORF">PIB30_111395</name>
</gene>